<evidence type="ECO:0000259" key="5">
    <source>
        <dbReference type="PROSITE" id="PS50987"/>
    </source>
</evidence>
<dbReference type="Pfam" id="PF01022">
    <property type="entry name" value="HTH_5"/>
    <property type="match status" value="1"/>
</dbReference>
<dbReference type="PANTHER" id="PTHR33154:SF15">
    <property type="entry name" value="REGULATORY PROTEIN ARSR"/>
    <property type="match status" value="1"/>
</dbReference>
<organism evidence="6 7">
    <name type="scientific">Pseudohoeflea coraliihabitans</name>
    <dbReference type="NCBI Taxonomy" id="2860393"/>
    <lineage>
        <taxon>Bacteria</taxon>
        <taxon>Pseudomonadati</taxon>
        <taxon>Pseudomonadota</taxon>
        <taxon>Alphaproteobacteria</taxon>
        <taxon>Hyphomicrobiales</taxon>
        <taxon>Rhizobiaceae</taxon>
        <taxon>Pseudohoeflea</taxon>
    </lineage>
</organism>
<feature type="region of interest" description="Disordered" evidence="4">
    <location>
        <begin position="106"/>
        <end position="136"/>
    </location>
</feature>
<comment type="caution">
    <text evidence="6">The sequence shown here is derived from an EMBL/GenBank/DDBJ whole genome shotgun (WGS) entry which is preliminary data.</text>
</comment>
<evidence type="ECO:0000256" key="3">
    <source>
        <dbReference type="ARBA" id="ARBA00023163"/>
    </source>
</evidence>
<name>A0ABS6WPK8_9HYPH</name>
<keyword evidence="2" id="KW-0238">DNA-binding</keyword>
<protein>
    <submittedName>
        <fullName evidence="6">Metalloregulator ArsR/SmtB family transcription factor</fullName>
    </submittedName>
</protein>
<evidence type="ECO:0000256" key="4">
    <source>
        <dbReference type="SAM" id="MobiDB-lite"/>
    </source>
</evidence>
<evidence type="ECO:0000256" key="1">
    <source>
        <dbReference type="ARBA" id="ARBA00023015"/>
    </source>
</evidence>
<dbReference type="InterPro" id="IPR011991">
    <property type="entry name" value="ArsR-like_HTH"/>
</dbReference>
<evidence type="ECO:0000313" key="7">
    <source>
        <dbReference type="Proteomes" id="UP001430804"/>
    </source>
</evidence>
<gene>
    <name evidence="6" type="ORF">KY465_11460</name>
</gene>
<keyword evidence="7" id="KW-1185">Reference proteome</keyword>
<dbReference type="PROSITE" id="PS50987">
    <property type="entry name" value="HTH_ARSR_2"/>
    <property type="match status" value="1"/>
</dbReference>
<sequence>MKVADPSSCCDDDRVLARQMAALSHPVRLQLLRCLAARDACCVKDLVCRLDLAQSTVSQHVRVLLDAGLVRYKAERQSSRYSLDGAGLQAATAALGSLVSSLNTARSDAASSPPACPDSVIAAAGEEPAEPVHRTN</sequence>
<proteinExistence type="predicted"/>
<reference evidence="6" key="1">
    <citation type="submission" date="2021-07" db="EMBL/GenBank/DDBJ databases">
        <title>Pseudohoeflea marina sp. nov. a polyhydroxyalcanoate-producing bacterium.</title>
        <authorList>
            <person name="Zheng W."/>
            <person name="Yu S."/>
            <person name="Huang Y."/>
        </authorList>
    </citation>
    <scope>NUCLEOTIDE SEQUENCE</scope>
    <source>
        <strain evidence="6">DP4N28-3</strain>
    </source>
</reference>
<keyword evidence="3" id="KW-0804">Transcription</keyword>
<evidence type="ECO:0000256" key="2">
    <source>
        <dbReference type="ARBA" id="ARBA00023125"/>
    </source>
</evidence>
<dbReference type="Proteomes" id="UP001430804">
    <property type="component" value="Unassembled WGS sequence"/>
</dbReference>
<dbReference type="EMBL" id="JAHWQX010000003">
    <property type="protein sequence ID" value="MBW3097897.1"/>
    <property type="molecule type" value="Genomic_DNA"/>
</dbReference>
<dbReference type="SMART" id="SM00418">
    <property type="entry name" value="HTH_ARSR"/>
    <property type="match status" value="1"/>
</dbReference>
<dbReference type="PANTHER" id="PTHR33154">
    <property type="entry name" value="TRANSCRIPTIONAL REGULATOR, ARSR FAMILY"/>
    <property type="match status" value="1"/>
</dbReference>
<keyword evidence="1" id="KW-0805">Transcription regulation</keyword>
<dbReference type="RefSeq" id="WP_219201851.1">
    <property type="nucleotide sequence ID" value="NZ_JAHWQX010000003.1"/>
</dbReference>
<evidence type="ECO:0000313" key="6">
    <source>
        <dbReference type="EMBL" id="MBW3097897.1"/>
    </source>
</evidence>
<accession>A0ABS6WPK8</accession>
<dbReference type="InterPro" id="IPR001845">
    <property type="entry name" value="HTH_ArsR_DNA-bd_dom"/>
</dbReference>
<dbReference type="NCBIfam" id="NF033788">
    <property type="entry name" value="HTH_metalloreg"/>
    <property type="match status" value="1"/>
</dbReference>
<dbReference type="CDD" id="cd00090">
    <property type="entry name" value="HTH_ARSR"/>
    <property type="match status" value="1"/>
</dbReference>
<dbReference type="InterPro" id="IPR051081">
    <property type="entry name" value="HTH_MetalResp_TranReg"/>
</dbReference>
<feature type="domain" description="HTH arsR-type" evidence="5">
    <location>
        <begin position="8"/>
        <end position="103"/>
    </location>
</feature>